<reference evidence="2 3" key="1">
    <citation type="submission" date="2014-02" db="EMBL/GenBank/DDBJ databases">
        <title>The small core and large imbalanced accessory genome model reveals a collaborative survival strategy of Sorangium cellulosum strains in nature.</title>
        <authorList>
            <person name="Han K."/>
            <person name="Peng R."/>
            <person name="Blom J."/>
            <person name="Li Y.-Z."/>
        </authorList>
    </citation>
    <scope>NUCLEOTIDE SEQUENCE [LARGE SCALE GENOMIC DNA]</scope>
    <source>
        <strain evidence="2 3">So0157-25</strain>
    </source>
</reference>
<accession>A0A150PKP4</accession>
<feature type="compositionally biased region" description="Low complexity" evidence="1">
    <location>
        <begin position="61"/>
        <end position="115"/>
    </location>
</feature>
<dbReference type="AlphaFoldDB" id="A0A150PKP4"/>
<organism evidence="2 3">
    <name type="scientific">Sorangium cellulosum</name>
    <name type="common">Polyangium cellulosum</name>
    <dbReference type="NCBI Taxonomy" id="56"/>
    <lineage>
        <taxon>Bacteria</taxon>
        <taxon>Pseudomonadati</taxon>
        <taxon>Myxococcota</taxon>
        <taxon>Polyangia</taxon>
        <taxon>Polyangiales</taxon>
        <taxon>Polyangiaceae</taxon>
        <taxon>Sorangium</taxon>
    </lineage>
</organism>
<feature type="compositionally biased region" description="Basic residues" evidence="1">
    <location>
        <begin position="37"/>
        <end position="47"/>
    </location>
</feature>
<evidence type="ECO:0000313" key="3">
    <source>
        <dbReference type="Proteomes" id="UP000075420"/>
    </source>
</evidence>
<sequence length="135" mass="14355">MADPVRATRMPTSASRRARSAMRDSDASSSSRAGCFTRRRARTRVVGRTKPSLTDTRTVPATVASLASRRSASRPSSMFSPSPTSASASASTWTPALPRCTSVRPRARSSASTRRATVDVATPSALPAARKLFSR</sequence>
<name>A0A150PKP4_SORCE</name>
<evidence type="ECO:0000256" key="1">
    <source>
        <dbReference type="SAM" id="MobiDB-lite"/>
    </source>
</evidence>
<protein>
    <submittedName>
        <fullName evidence="2">Uncharacterized protein</fullName>
    </submittedName>
</protein>
<feature type="compositionally biased region" description="Low complexity" evidence="1">
    <location>
        <begin position="27"/>
        <end position="36"/>
    </location>
</feature>
<dbReference type="Proteomes" id="UP000075420">
    <property type="component" value="Unassembled WGS sequence"/>
</dbReference>
<gene>
    <name evidence="2" type="ORF">BE08_38340</name>
</gene>
<dbReference type="EMBL" id="JELY01001322">
    <property type="protein sequence ID" value="KYF56193.1"/>
    <property type="molecule type" value="Genomic_DNA"/>
</dbReference>
<evidence type="ECO:0000313" key="2">
    <source>
        <dbReference type="EMBL" id="KYF56193.1"/>
    </source>
</evidence>
<comment type="caution">
    <text evidence="2">The sequence shown here is derived from an EMBL/GenBank/DDBJ whole genome shotgun (WGS) entry which is preliminary data.</text>
</comment>
<proteinExistence type="predicted"/>
<feature type="region of interest" description="Disordered" evidence="1">
    <location>
        <begin position="1"/>
        <end position="119"/>
    </location>
</feature>